<reference evidence="2" key="1">
    <citation type="submission" date="2025-08" db="UniProtKB">
        <authorList>
            <consortium name="Ensembl"/>
        </authorList>
    </citation>
    <scope>IDENTIFICATION</scope>
</reference>
<dbReference type="InterPro" id="IPR028042">
    <property type="entry name" value="DUF4639"/>
</dbReference>
<feature type="compositionally biased region" description="Basic and acidic residues" evidence="1">
    <location>
        <begin position="208"/>
        <end position="220"/>
    </location>
</feature>
<keyword evidence="3" id="KW-1185">Reference proteome</keyword>
<dbReference type="Ensembl" id="ENSACIT00000024945.1">
    <property type="protein sequence ID" value="ENSACIP00000024302.1"/>
    <property type="gene ID" value="ENSACIG00000018875.1"/>
</dbReference>
<dbReference type="PANTHER" id="PTHR34438:SF1">
    <property type="entry name" value="CHROMOSOME 2 OPEN READING FRAME 81"/>
    <property type="match status" value="1"/>
</dbReference>
<organism evidence="2 3">
    <name type="scientific">Amphilophus citrinellus</name>
    <name type="common">Midas cichlid</name>
    <name type="synonym">Cichlasoma citrinellum</name>
    <dbReference type="NCBI Taxonomy" id="61819"/>
    <lineage>
        <taxon>Eukaryota</taxon>
        <taxon>Metazoa</taxon>
        <taxon>Chordata</taxon>
        <taxon>Craniata</taxon>
        <taxon>Vertebrata</taxon>
        <taxon>Euteleostomi</taxon>
        <taxon>Actinopterygii</taxon>
        <taxon>Neopterygii</taxon>
        <taxon>Teleostei</taxon>
        <taxon>Neoteleostei</taxon>
        <taxon>Acanthomorphata</taxon>
        <taxon>Ovalentaria</taxon>
        <taxon>Cichlomorphae</taxon>
        <taxon>Cichliformes</taxon>
        <taxon>Cichlidae</taxon>
        <taxon>New World cichlids</taxon>
        <taxon>Cichlasomatinae</taxon>
        <taxon>Heroini</taxon>
        <taxon>Amphilophus</taxon>
    </lineage>
</organism>
<evidence type="ECO:0000256" key="1">
    <source>
        <dbReference type="SAM" id="MobiDB-lite"/>
    </source>
</evidence>
<feature type="compositionally biased region" description="Basic and acidic residues" evidence="1">
    <location>
        <begin position="184"/>
        <end position="200"/>
    </location>
</feature>
<name>A0A3Q0SN34_AMPCI</name>
<feature type="region of interest" description="Disordered" evidence="1">
    <location>
        <begin position="173"/>
        <end position="223"/>
    </location>
</feature>
<evidence type="ECO:0000313" key="3">
    <source>
        <dbReference type="Proteomes" id="UP000261340"/>
    </source>
</evidence>
<sequence length="413" mass="46396">MLINFKPSRALKSSEHRPSVQVITPAAQELKGEDIIPGRLTRAQWTDMLLQEDADEAVGEILDELLSKVMKGCLDVYTERQLPAFSASWAKSYLTQIVEHQILCLDEGEGPEGSKTEDSEPMPAIPDAWAQGCVPVLIRQPHLASQQVFFSVSSECLQFKLQREARVSQQCNVKVQTNSSLKQTETETSPRRPVSDKHCEVLSPRSPPKNEQKKKQHDSLLPKYVPGKLLPPLPCSTEKMEVRVENKNLEHSVYNHVTGLLHQRKNFQAIPKFDPSCLPRYSSVPQFGILDNNHTKLSSKKPSGLPKVEPKYNKQQTKQTVTLLEPLNNSKDQWTKFHRKEPLRLDTVVLAKSVSLLDPKEVEMKPARFNLSQSTNLRLIQSDVSVPVFSVDQVAAGPPPQVTPLLQPKNCDS</sequence>
<accession>A0A3Q0SN34</accession>
<feature type="compositionally biased region" description="Polar residues" evidence="1">
    <location>
        <begin position="173"/>
        <end position="183"/>
    </location>
</feature>
<protein>
    <submittedName>
        <fullName evidence="2">Uncharacterized protein</fullName>
    </submittedName>
</protein>
<dbReference type="OMA" id="AQWTDML"/>
<dbReference type="Proteomes" id="UP000261340">
    <property type="component" value="Unplaced"/>
</dbReference>
<dbReference type="Pfam" id="PF15479">
    <property type="entry name" value="DUF4639"/>
    <property type="match status" value="1"/>
</dbReference>
<reference evidence="2" key="2">
    <citation type="submission" date="2025-09" db="UniProtKB">
        <authorList>
            <consortium name="Ensembl"/>
        </authorList>
    </citation>
    <scope>IDENTIFICATION</scope>
</reference>
<dbReference type="AlphaFoldDB" id="A0A3Q0SN34"/>
<evidence type="ECO:0000313" key="2">
    <source>
        <dbReference type="Ensembl" id="ENSACIP00000024302.1"/>
    </source>
</evidence>
<dbReference type="STRING" id="61819.ENSACIP00000024302"/>
<dbReference type="GeneTree" id="ENSGT00940000167385"/>
<proteinExistence type="predicted"/>
<dbReference type="PANTHER" id="PTHR34438">
    <property type="entry name" value="SI:DKEY-97L20.6"/>
    <property type="match status" value="1"/>
</dbReference>